<dbReference type="InterPro" id="IPR006594">
    <property type="entry name" value="LisH"/>
</dbReference>
<proteinExistence type="predicted"/>
<dbReference type="AlphaFoldDB" id="A0A4S4CY35"/>
<evidence type="ECO:0000313" key="1">
    <source>
        <dbReference type="EMBL" id="THF94799.1"/>
    </source>
</evidence>
<accession>A0A4S4CY35</accession>
<organism evidence="1 2">
    <name type="scientific">Camellia sinensis var. sinensis</name>
    <name type="common">China tea</name>
    <dbReference type="NCBI Taxonomy" id="542762"/>
    <lineage>
        <taxon>Eukaryota</taxon>
        <taxon>Viridiplantae</taxon>
        <taxon>Streptophyta</taxon>
        <taxon>Embryophyta</taxon>
        <taxon>Tracheophyta</taxon>
        <taxon>Spermatophyta</taxon>
        <taxon>Magnoliopsida</taxon>
        <taxon>eudicotyledons</taxon>
        <taxon>Gunneridae</taxon>
        <taxon>Pentapetalae</taxon>
        <taxon>asterids</taxon>
        <taxon>Ericales</taxon>
        <taxon>Theaceae</taxon>
        <taxon>Camellia</taxon>
    </lineage>
</organism>
<evidence type="ECO:0000313" key="2">
    <source>
        <dbReference type="Proteomes" id="UP000306102"/>
    </source>
</evidence>
<sequence length="122" mass="13680">MLEEKHCGNTHTNPNQTLLAFKPRQVLLAEQKAKATTTMMKPCNSKTLTLNPDQKALLLHSVLQYLEHNSFSRALKRLLSEAQIEASLRTPQLIPGLKCSLHVDRENPGQISRAWPQGVDSI</sequence>
<comment type="caution">
    <text evidence="1">The sequence shown here is derived from an EMBL/GenBank/DDBJ whole genome shotgun (WGS) entry which is preliminary data.</text>
</comment>
<dbReference type="PROSITE" id="PS50896">
    <property type="entry name" value="LISH"/>
    <property type="match status" value="1"/>
</dbReference>
<dbReference type="STRING" id="542762.A0A4S4CY35"/>
<protein>
    <submittedName>
        <fullName evidence="1">Uncharacterized protein</fullName>
    </submittedName>
</protein>
<dbReference type="Proteomes" id="UP000306102">
    <property type="component" value="Unassembled WGS sequence"/>
</dbReference>
<dbReference type="EMBL" id="SDRB02013514">
    <property type="protein sequence ID" value="THF94799.1"/>
    <property type="molecule type" value="Genomic_DNA"/>
</dbReference>
<reference evidence="1 2" key="1">
    <citation type="journal article" date="2018" name="Proc. Natl. Acad. Sci. U.S.A.">
        <title>Draft genome sequence of Camellia sinensis var. sinensis provides insights into the evolution of the tea genome and tea quality.</title>
        <authorList>
            <person name="Wei C."/>
            <person name="Yang H."/>
            <person name="Wang S."/>
            <person name="Zhao J."/>
            <person name="Liu C."/>
            <person name="Gao L."/>
            <person name="Xia E."/>
            <person name="Lu Y."/>
            <person name="Tai Y."/>
            <person name="She G."/>
            <person name="Sun J."/>
            <person name="Cao H."/>
            <person name="Tong W."/>
            <person name="Gao Q."/>
            <person name="Li Y."/>
            <person name="Deng W."/>
            <person name="Jiang X."/>
            <person name="Wang W."/>
            <person name="Chen Q."/>
            <person name="Zhang S."/>
            <person name="Li H."/>
            <person name="Wu J."/>
            <person name="Wang P."/>
            <person name="Li P."/>
            <person name="Shi C."/>
            <person name="Zheng F."/>
            <person name="Jian J."/>
            <person name="Huang B."/>
            <person name="Shan D."/>
            <person name="Shi M."/>
            <person name="Fang C."/>
            <person name="Yue Y."/>
            <person name="Li F."/>
            <person name="Li D."/>
            <person name="Wei S."/>
            <person name="Han B."/>
            <person name="Jiang C."/>
            <person name="Yin Y."/>
            <person name="Xia T."/>
            <person name="Zhang Z."/>
            <person name="Bennetzen J.L."/>
            <person name="Zhao S."/>
            <person name="Wan X."/>
        </authorList>
    </citation>
    <scope>NUCLEOTIDE SEQUENCE [LARGE SCALE GENOMIC DNA]</scope>
    <source>
        <strain evidence="2">cv. Shuchazao</strain>
        <tissue evidence="1">Leaf</tissue>
    </source>
</reference>
<name>A0A4S4CY35_CAMSN</name>
<keyword evidence="2" id="KW-1185">Reference proteome</keyword>
<gene>
    <name evidence="1" type="ORF">TEA_024660</name>
</gene>